<dbReference type="EMBL" id="QNBC01000050">
    <property type="protein sequence ID" value="RKX66246.1"/>
    <property type="molecule type" value="Genomic_DNA"/>
</dbReference>
<gene>
    <name evidence="5" type="ORF">DRP44_04520</name>
</gene>
<keyword evidence="2" id="KW-0547">Nucleotide-binding</keyword>
<reference evidence="5 6" key="1">
    <citation type="submission" date="2018-06" db="EMBL/GenBank/DDBJ databases">
        <title>Extensive metabolic versatility and redundancy in microbially diverse, dynamic hydrothermal sediments.</title>
        <authorList>
            <person name="Dombrowski N."/>
            <person name="Teske A."/>
            <person name="Baker B.J."/>
        </authorList>
    </citation>
    <scope>NUCLEOTIDE SEQUENCE [LARGE SCALE GENOMIC DNA]</scope>
    <source>
        <strain evidence="5">B35_G9</strain>
    </source>
</reference>
<dbReference type="SMART" id="SM01086">
    <property type="entry name" value="ClpB_D2-small"/>
    <property type="match status" value="1"/>
</dbReference>
<sequence length="445" mass="51043">MGKEKILNEFSKSTLEIFKEAKEIALEHGGKMSPYHLMAAFLSEENNLLRHFIPIRKIGSALRSEKMIGKKRVSNTIIITENIQSILKRAVKIKQKNKNKKVTPPELFLALAEDKKISELLKSFNINLNKFNAEMTKIGFDEQKYNKIKRLNLLDKYIERNIPGQCKARKKVMSVLRMVKLGLDIKPERPDGVFLFLGPVGTGKYSMAKAIAKYFSDGKFNLLNFDMNLYQDAWDFDKFLDILSHNIRSINGDKSEEGVIVFNKIDLTHPSIVNFMVDALGKGRFPGTDGQIHLFSKYTVIFIPSDKLSNKHAKIGFINSKGEINYEDYLRGISKPLLSIVDDVVVFRKLEPIELAKVAKRNVKVVLNRISKEYNMKIKYSDDVIKHIAEVSYDREMGRRGVNKMIDEYISLPIVNLFVQKGISNIYINVKNRKIVLEYGDGKRK</sequence>
<keyword evidence="3" id="KW-0067">ATP-binding</keyword>
<accession>A0A660S7X2</accession>
<dbReference type="PANTHER" id="PTHR11638:SF18">
    <property type="entry name" value="HEAT SHOCK PROTEIN 104"/>
    <property type="match status" value="1"/>
</dbReference>
<dbReference type="InterPro" id="IPR027417">
    <property type="entry name" value="P-loop_NTPase"/>
</dbReference>
<evidence type="ECO:0000256" key="1">
    <source>
        <dbReference type="ARBA" id="ARBA00022737"/>
    </source>
</evidence>
<dbReference type="Gene3D" id="1.10.1780.10">
    <property type="entry name" value="Clp, N-terminal domain"/>
    <property type="match status" value="1"/>
</dbReference>
<dbReference type="PRINTS" id="PR00300">
    <property type="entry name" value="CLPPROTEASEA"/>
</dbReference>
<proteinExistence type="predicted"/>
<dbReference type="GO" id="GO:0005524">
    <property type="term" value="F:ATP binding"/>
    <property type="evidence" value="ECO:0007669"/>
    <property type="project" value="UniProtKB-KW"/>
</dbReference>
<comment type="caution">
    <text evidence="5">The sequence shown here is derived from an EMBL/GenBank/DDBJ whole genome shotgun (WGS) entry which is preliminary data.</text>
</comment>
<dbReference type="GO" id="GO:0016887">
    <property type="term" value="F:ATP hydrolysis activity"/>
    <property type="evidence" value="ECO:0007669"/>
    <property type="project" value="InterPro"/>
</dbReference>
<dbReference type="SUPFAM" id="SSF81923">
    <property type="entry name" value="Double Clp-N motif"/>
    <property type="match status" value="1"/>
</dbReference>
<name>A0A660S7X2_UNCT6</name>
<dbReference type="Gene3D" id="1.10.8.60">
    <property type="match status" value="1"/>
</dbReference>
<dbReference type="Pfam" id="PF02861">
    <property type="entry name" value="Clp_N"/>
    <property type="match status" value="1"/>
</dbReference>
<dbReference type="SUPFAM" id="SSF52540">
    <property type="entry name" value="P-loop containing nucleoside triphosphate hydrolases"/>
    <property type="match status" value="1"/>
</dbReference>
<evidence type="ECO:0000313" key="5">
    <source>
        <dbReference type="EMBL" id="RKX66246.1"/>
    </source>
</evidence>
<dbReference type="GO" id="GO:0005737">
    <property type="term" value="C:cytoplasm"/>
    <property type="evidence" value="ECO:0007669"/>
    <property type="project" value="TreeGrafter"/>
</dbReference>
<organism evidence="5 6">
    <name type="scientific">candidate division TA06 bacterium</name>
    <dbReference type="NCBI Taxonomy" id="2250710"/>
    <lineage>
        <taxon>Bacteria</taxon>
        <taxon>Bacteria division TA06</taxon>
    </lineage>
</organism>
<protein>
    <recommendedName>
        <fullName evidence="4">Clp ATPase C-terminal domain-containing protein</fullName>
    </recommendedName>
</protein>
<keyword evidence="1" id="KW-0677">Repeat</keyword>
<dbReference type="InterPro" id="IPR001270">
    <property type="entry name" value="ClpA/B"/>
</dbReference>
<dbReference type="InterPro" id="IPR019489">
    <property type="entry name" value="Clp_ATPase_C"/>
</dbReference>
<evidence type="ECO:0000313" key="6">
    <source>
        <dbReference type="Proteomes" id="UP000282321"/>
    </source>
</evidence>
<dbReference type="Gene3D" id="3.40.50.300">
    <property type="entry name" value="P-loop containing nucleotide triphosphate hydrolases"/>
    <property type="match status" value="1"/>
</dbReference>
<feature type="domain" description="Clp ATPase C-terminal" evidence="4">
    <location>
        <begin position="350"/>
        <end position="437"/>
    </location>
</feature>
<dbReference type="Pfam" id="PF10431">
    <property type="entry name" value="ClpB_D2-small"/>
    <property type="match status" value="1"/>
</dbReference>
<dbReference type="GO" id="GO:0034605">
    <property type="term" value="P:cellular response to heat"/>
    <property type="evidence" value="ECO:0007669"/>
    <property type="project" value="TreeGrafter"/>
</dbReference>
<dbReference type="AlphaFoldDB" id="A0A660S7X2"/>
<dbReference type="InterPro" id="IPR004176">
    <property type="entry name" value="Clp_R_N"/>
</dbReference>
<dbReference type="Proteomes" id="UP000282321">
    <property type="component" value="Unassembled WGS sequence"/>
</dbReference>
<dbReference type="InterPro" id="IPR003959">
    <property type="entry name" value="ATPase_AAA_core"/>
</dbReference>
<dbReference type="InterPro" id="IPR050130">
    <property type="entry name" value="ClpA_ClpB"/>
</dbReference>
<evidence type="ECO:0000259" key="4">
    <source>
        <dbReference type="SMART" id="SM01086"/>
    </source>
</evidence>
<dbReference type="Pfam" id="PF07724">
    <property type="entry name" value="AAA_2"/>
    <property type="match status" value="1"/>
</dbReference>
<dbReference type="PANTHER" id="PTHR11638">
    <property type="entry name" value="ATP-DEPENDENT CLP PROTEASE"/>
    <property type="match status" value="1"/>
</dbReference>
<evidence type="ECO:0000256" key="2">
    <source>
        <dbReference type="ARBA" id="ARBA00022741"/>
    </source>
</evidence>
<evidence type="ECO:0000256" key="3">
    <source>
        <dbReference type="ARBA" id="ARBA00022840"/>
    </source>
</evidence>
<dbReference type="InterPro" id="IPR036628">
    <property type="entry name" value="Clp_N_dom_sf"/>
</dbReference>